<dbReference type="Proteomes" id="UP000550501">
    <property type="component" value="Unassembled WGS sequence"/>
</dbReference>
<name>A0A839Q2Q3_MYCIR</name>
<sequence>MTAQSDTARLDDVAPGDVISLTVPGADEPGEYKVVHKNDTEGTSGPTVIVTLEGDDGETCDVELPGDTVVERTLESKWESGQSPTPHNDLKR</sequence>
<gene>
    <name evidence="2" type="ORF">FHR72_000661</name>
</gene>
<dbReference type="EMBL" id="JACHVU010000001">
    <property type="protein sequence ID" value="MBB2989204.1"/>
    <property type="molecule type" value="Genomic_DNA"/>
</dbReference>
<dbReference type="AlphaFoldDB" id="A0A839Q2Q3"/>
<proteinExistence type="predicted"/>
<evidence type="ECO:0000256" key="1">
    <source>
        <dbReference type="SAM" id="MobiDB-lite"/>
    </source>
</evidence>
<evidence type="ECO:0000313" key="2">
    <source>
        <dbReference type="EMBL" id="MBB2989204.1"/>
    </source>
</evidence>
<reference evidence="2 3" key="1">
    <citation type="submission" date="2020-08" db="EMBL/GenBank/DDBJ databases">
        <title>The Agave Microbiome: Exploring the role of microbial communities in plant adaptations to desert environments.</title>
        <authorList>
            <person name="Partida-Martinez L.P."/>
        </authorList>
    </citation>
    <scope>NUCLEOTIDE SEQUENCE [LARGE SCALE GENOMIC DNA]</scope>
    <source>
        <strain evidence="2 3">AT2.18</strain>
    </source>
</reference>
<keyword evidence="3" id="KW-1185">Reference proteome</keyword>
<dbReference type="RefSeq" id="WP_183466447.1">
    <property type="nucleotide sequence ID" value="NZ_JACHVU010000001.1"/>
</dbReference>
<feature type="compositionally biased region" description="Basic and acidic residues" evidence="1">
    <location>
        <begin position="30"/>
        <end position="40"/>
    </location>
</feature>
<comment type="caution">
    <text evidence="2">The sequence shown here is derived from an EMBL/GenBank/DDBJ whole genome shotgun (WGS) entry which is preliminary data.</text>
</comment>
<protein>
    <submittedName>
        <fullName evidence="2">Uncharacterized protein</fullName>
    </submittedName>
</protein>
<organism evidence="2 3">
    <name type="scientific">Mycolicibacterium iranicum</name>
    <name type="common">Mycobacterium iranicum</name>
    <dbReference type="NCBI Taxonomy" id="912594"/>
    <lineage>
        <taxon>Bacteria</taxon>
        <taxon>Bacillati</taxon>
        <taxon>Actinomycetota</taxon>
        <taxon>Actinomycetes</taxon>
        <taxon>Mycobacteriales</taxon>
        <taxon>Mycobacteriaceae</taxon>
        <taxon>Mycolicibacterium</taxon>
    </lineage>
</organism>
<feature type="region of interest" description="Disordered" evidence="1">
    <location>
        <begin position="22"/>
        <end position="46"/>
    </location>
</feature>
<accession>A0A839Q2Q3</accession>
<evidence type="ECO:0000313" key="3">
    <source>
        <dbReference type="Proteomes" id="UP000550501"/>
    </source>
</evidence>